<gene>
    <name evidence="1" type="ORF">ACFQ2I_06995</name>
</gene>
<dbReference type="InterPro" id="IPR050708">
    <property type="entry name" value="T6SS_VgrG/RHS"/>
</dbReference>
<reference evidence="2" key="1">
    <citation type="journal article" date="2019" name="Int. J. Syst. Evol. Microbiol.">
        <title>The Global Catalogue of Microorganisms (GCM) 10K type strain sequencing project: providing services to taxonomists for standard genome sequencing and annotation.</title>
        <authorList>
            <consortium name="The Broad Institute Genomics Platform"/>
            <consortium name="The Broad Institute Genome Sequencing Center for Infectious Disease"/>
            <person name="Wu L."/>
            <person name="Ma J."/>
        </authorList>
    </citation>
    <scope>NUCLEOTIDE SEQUENCE [LARGE SCALE GENOMIC DNA]</scope>
    <source>
        <strain evidence="2">CCUG 59129</strain>
    </source>
</reference>
<accession>A0ABW3HNR6</accession>
<name>A0ABW3HNR6_9BACL</name>
<dbReference type="Gene3D" id="2.180.10.10">
    <property type="entry name" value="RHS repeat-associated core"/>
    <property type="match status" value="1"/>
</dbReference>
<sequence>MTYLPAYDSNNGWEPTPGAGGAEVGVQPKTLWYMQDALGSVIGLAEKDGRVSARYYYDEFGVMQGSKKMDLNWPGPDNLFGYTGLGYDYSSGLTYARARYYQPEIGRFISEDTYKGDIWNPQSQNGYAYVHNNPLIYTDPTGHWATDRAANWTINEMKWKWDEAHQKNDTKGMAYWSSEADKLRNQMRKAGWSEAEIMQSTDAMIPEDIVMEIAWASTFSWIENDPLGFGFLVWSADKMAYLSGGGGAALSIKNVTDGFIKHSVYNEVRNKIGKKGIGEFLKAMDKGFVRAEGEAGIKRLTGQGSKINGNWYQYELKNISKEFGDYRIYGNWDDKLGKVVFTYFGRHKK</sequence>
<protein>
    <submittedName>
        <fullName evidence="1">RHS repeat-associated core domain-containing protein</fullName>
    </submittedName>
</protein>
<dbReference type="PANTHER" id="PTHR32305">
    <property type="match status" value="1"/>
</dbReference>
<dbReference type="EMBL" id="JBHTJZ010000007">
    <property type="protein sequence ID" value="MFD0959131.1"/>
    <property type="molecule type" value="Genomic_DNA"/>
</dbReference>
<proteinExistence type="predicted"/>
<dbReference type="Proteomes" id="UP001596989">
    <property type="component" value="Unassembled WGS sequence"/>
</dbReference>
<organism evidence="1 2">
    <name type="scientific">Paenibacillus chungangensis</name>
    <dbReference type="NCBI Taxonomy" id="696535"/>
    <lineage>
        <taxon>Bacteria</taxon>
        <taxon>Bacillati</taxon>
        <taxon>Bacillota</taxon>
        <taxon>Bacilli</taxon>
        <taxon>Bacillales</taxon>
        <taxon>Paenibacillaceae</taxon>
        <taxon>Paenibacillus</taxon>
    </lineage>
</organism>
<keyword evidence="2" id="KW-1185">Reference proteome</keyword>
<evidence type="ECO:0000313" key="2">
    <source>
        <dbReference type="Proteomes" id="UP001596989"/>
    </source>
</evidence>
<dbReference type="InterPro" id="IPR022385">
    <property type="entry name" value="Rhs_assc_core"/>
</dbReference>
<dbReference type="PANTHER" id="PTHR32305:SF17">
    <property type="entry name" value="TRNA NUCLEASE WAPA"/>
    <property type="match status" value="1"/>
</dbReference>
<dbReference type="NCBIfam" id="TIGR03696">
    <property type="entry name" value="Rhs_assc_core"/>
    <property type="match status" value="1"/>
</dbReference>
<comment type="caution">
    <text evidence="1">The sequence shown here is derived from an EMBL/GenBank/DDBJ whole genome shotgun (WGS) entry which is preliminary data.</text>
</comment>
<evidence type="ECO:0000313" key="1">
    <source>
        <dbReference type="EMBL" id="MFD0959131.1"/>
    </source>
</evidence>
<dbReference type="RefSeq" id="WP_377563067.1">
    <property type="nucleotide sequence ID" value="NZ_JBHTJZ010000007.1"/>
</dbReference>